<dbReference type="Proteomes" id="UP000198779">
    <property type="component" value="Unassembled WGS sequence"/>
</dbReference>
<protein>
    <submittedName>
        <fullName evidence="2">Fasciclin domain-containing protein</fullName>
    </submittedName>
</protein>
<dbReference type="PROSITE" id="PS50213">
    <property type="entry name" value="FAS1"/>
    <property type="match status" value="2"/>
</dbReference>
<evidence type="ECO:0000313" key="3">
    <source>
        <dbReference type="Proteomes" id="UP000198779"/>
    </source>
</evidence>
<dbReference type="RefSeq" id="WP_143010066.1">
    <property type="nucleotide sequence ID" value="NZ_FNCQ01000002.1"/>
</dbReference>
<dbReference type="InterPro" id="IPR000782">
    <property type="entry name" value="FAS1_domain"/>
</dbReference>
<name>A0A1G7SVL1_9BACT</name>
<dbReference type="SUPFAM" id="SSF82153">
    <property type="entry name" value="FAS1 domain"/>
    <property type="match status" value="3"/>
</dbReference>
<sequence length="887" mass="99688">MKIKKPIDLQRSLALQDFWKRSRCHLLAVGLALTCAGGFVSCSEYDLDENTPAGWDRSIYSWLDEQGDFTTMVKLINDLDYRDVLAKTGSKTLFAADDQAFDRFFKNNSWGVKKYEDLTVAQKRKLLFGAMINNSYQVQALSSTPNASGTPVEGDAMRRSSALEPFDNVQILEKKDIPNADYWSMYQGRDSLVVLHDATETPMIHFIERYMVNKQITNEDYDFLYNHTTHRQSGDASVNGAQIVEQNIRCLNGFINRMSEVVTPLPNMADIIMSKPNTTVFAHLLNRYSVLDCMDDETKDSYNASRGTHVDSVFQLRYFSERSQGKAFNKSHNQVSEDFGELPYDPGWNSYNVPSNSTGSTAMQQDMAVMLVPSDEALNKYWEEGAGAALRKSFGSWDNVPYSTLTEFMSANMLESLSGSVPSKFQFILNDAADPMGIKTTDVDSVWLACNGAIYLTNRVFTPTSFVSVMYPTVVDKNMSIMLWAIKKLNYQAYLNSLNARYSFFLPSNKALLEYVDPCSYGKPQRQMLRFHYDSDRKGNEVYASIHNIDPETGVAGDSVGVYTNSNGTNLDLNPILNRLYTILDDHVVIGNVEDGHEYYRTKGGSILRVKNAGQSSMLVEGTRQINGETPSVPVSYIYDQTPETQGGNGKSYILEQGPVLGTRQTVFNILGQHPEFKRFHDLLEASELIETKHDKKFACSDSCISTFNNFHYTVYVPTNESIDQLIADGDLHTWDDVAALDTTIAEQNTLYHQYVNEIDAFLRYHIQDNAIVINADNTTGMDKMDSEGNFTTPYETAYLATEKTSTGKIRAFKKLNVKTNEKGSDIWIIDAGGNTRKVVKTPGLYNLMAREFTYAQSEKSQASIIHNSSSAVVHLIDGPLMTKKKN</sequence>
<dbReference type="STRING" id="645274.SAMN04487901_10219"/>
<dbReference type="EMBL" id="FNCQ01000002">
    <property type="protein sequence ID" value="SDG27083.1"/>
    <property type="molecule type" value="Genomic_DNA"/>
</dbReference>
<evidence type="ECO:0000313" key="2">
    <source>
        <dbReference type="EMBL" id="SDG27083.1"/>
    </source>
</evidence>
<organism evidence="2 3">
    <name type="scientific">Prevotella communis</name>
    <dbReference type="NCBI Taxonomy" id="2913614"/>
    <lineage>
        <taxon>Bacteria</taxon>
        <taxon>Pseudomonadati</taxon>
        <taxon>Bacteroidota</taxon>
        <taxon>Bacteroidia</taxon>
        <taxon>Bacteroidales</taxon>
        <taxon>Prevotellaceae</taxon>
        <taxon>Prevotella</taxon>
    </lineage>
</organism>
<evidence type="ECO:0000259" key="1">
    <source>
        <dbReference type="PROSITE" id="PS50213"/>
    </source>
</evidence>
<accession>A0A1G7SVL1</accession>
<dbReference type="PANTHER" id="PTHR10900">
    <property type="entry name" value="PERIOSTIN-RELATED"/>
    <property type="match status" value="1"/>
</dbReference>
<keyword evidence="3" id="KW-1185">Reference proteome</keyword>
<feature type="domain" description="FAS1" evidence="1">
    <location>
        <begin position="56"/>
        <end position="211"/>
    </location>
</feature>
<dbReference type="InterPro" id="IPR050904">
    <property type="entry name" value="Adhesion/Biosynth-related"/>
</dbReference>
<proteinExistence type="predicted"/>
<dbReference type="Gene3D" id="2.30.180.10">
    <property type="entry name" value="FAS1 domain"/>
    <property type="match status" value="2"/>
</dbReference>
<dbReference type="InterPro" id="IPR036378">
    <property type="entry name" value="FAS1_dom_sf"/>
</dbReference>
<dbReference type="PANTHER" id="PTHR10900:SF77">
    <property type="entry name" value="FI19380P1"/>
    <property type="match status" value="1"/>
</dbReference>
<feature type="domain" description="FAS1" evidence="1">
    <location>
        <begin position="664"/>
        <end position="881"/>
    </location>
</feature>
<dbReference type="AlphaFoldDB" id="A0A1G7SVL1"/>
<reference evidence="3" key="1">
    <citation type="submission" date="2016-10" db="EMBL/GenBank/DDBJ databases">
        <authorList>
            <person name="Varghese N."/>
            <person name="Submissions S."/>
        </authorList>
    </citation>
    <scope>NUCLEOTIDE SEQUENCE [LARGE SCALE GENOMIC DNA]</scope>
    <source>
        <strain evidence="3">BP1-148</strain>
    </source>
</reference>
<gene>
    <name evidence="2" type="ORF">SAMN04487901_10219</name>
</gene>